<proteinExistence type="predicted"/>
<name>A0A067S7V2_GALM3</name>
<dbReference type="EMBL" id="KL142428">
    <property type="protein sequence ID" value="KDR66002.1"/>
    <property type="molecule type" value="Genomic_DNA"/>
</dbReference>
<dbReference type="HOGENOM" id="CLU_1454528_0_0_1"/>
<sequence length="186" mass="21403">MVFLLPQVLVSLLSHASTERIRLSALDVGISETKDQNVRKWILDDRLWRYRNVSSLTPLALRNISPGMVFLLPQVLVSLVSHTSNECICWSAWDVETPKNKVKNVRKRNDSNLGTPKSKVQECLRIASLELSNRVHILRENRPERFPRNQPPPPSSSRVVVTIPIDLKCFEHRNTQVQGSRMFENR</sequence>
<dbReference type="Proteomes" id="UP000027222">
    <property type="component" value="Unassembled WGS sequence"/>
</dbReference>
<evidence type="ECO:0000313" key="2">
    <source>
        <dbReference type="EMBL" id="KDR66002.1"/>
    </source>
</evidence>
<dbReference type="AlphaFoldDB" id="A0A067S7V2"/>
<evidence type="ECO:0000256" key="1">
    <source>
        <dbReference type="SAM" id="SignalP"/>
    </source>
</evidence>
<protein>
    <recommendedName>
        <fullName evidence="4">Secreted protein</fullName>
    </recommendedName>
</protein>
<feature type="signal peptide" evidence="1">
    <location>
        <begin position="1"/>
        <end position="18"/>
    </location>
</feature>
<evidence type="ECO:0000313" key="3">
    <source>
        <dbReference type="Proteomes" id="UP000027222"/>
    </source>
</evidence>
<evidence type="ECO:0008006" key="4">
    <source>
        <dbReference type="Google" id="ProtNLM"/>
    </source>
</evidence>
<organism evidence="2 3">
    <name type="scientific">Galerina marginata (strain CBS 339.88)</name>
    <dbReference type="NCBI Taxonomy" id="685588"/>
    <lineage>
        <taxon>Eukaryota</taxon>
        <taxon>Fungi</taxon>
        <taxon>Dikarya</taxon>
        <taxon>Basidiomycota</taxon>
        <taxon>Agaricomycotina</taxon>
        <taxon>Agaricomycetes</taxon>
        <taxon>Agaricomycetidae</taxon>
        <taxon>Agaricales</taxon>
        <taxon>Agaricineae</taxon>
        <taxon>Strophariaceae</taxon>
        <taxon>Galerina</taxon>
    </lineage>
</organism>
<gene>
    <name evidence="2" type="ORF">GALMADRAFT_217224</name>
</gene>
<feature type="chain" id="PRO_5001645515" description="Secreted protein" evidence="1">
    <location>
        <begin position="19"/>
        <end position="186"/>
    </location>
</feature>
<accession>A0A067S7V2</accession>
<reference evidence="3" key="1">
    <citation type="journal article" date="2014" name="Proc. Natl. Acad. Sci. U.S.A.">
        <title>Extensive sampling of basidiomycete genomes demonstrates inadequacy of the white-rot/brown-rot paradigm for wood decay fungi.</title>
        <authorList>
            <person name="Riley R."/>
            <person name="Salamov A.A."/>
            <person name="Brown D.W."/>
            <person name="Nagy L.G."/>
            <person name="Floudas D."/>
            <person name="Held B.W."/>
            <person name="Levasseur A."/>
            <person name="Lombard V."/>
            <person name="Morin E."/>
            <person name="Otillar R."/>
            <person name="Lindquist E.A."/>
            <person name="Sun H."/>
            <person name="LaButti K.M."/>
            <person name="Schmutz J."/>
            <person name="Jabbour D."/>
            <person name="Luo H."/>
            <person name="Baker S.E."/>
            <person name="Pisabarro A.G."/>
            <person name="Walton J.D."/>
            <person name="Blanchette R.A."/>
            <person name="Henrissat B."/>
            <person name="Martin F."/>
            <person name="Cullen D."/>
            <person name="Hibbett D.S."/>
            <person name="Grigoriev I.V."/>
        </authorList>
    </citation>
    <scope>NUCLEOTIDE SEQUENCE [LARGE SCALE GENOMIC DNA]</scope>
    <source>
        <strain evidence="3">CBS 339.88</strain>
    </source>
</reference>
<keyword evidence="1" id="KW-0732">Signal</keyword>
<keyword evidence="3" id="KW-1185">Reference proteome</keyword>